<dbReference type="RefSeq" id="WP_066335455.1">
    <property type="nucleotide sequence ID" value="NZ_LWSG01000023.1"/>
</dbReference>
<keyword evidence="1" id="KW-0812">Transmembrane</keyword>
<comment type="caution">
    <text evidence="2">The sequence shown here is derived from an EMBL/GenBank/DDBJ whole genome shotgun (WGS) entry which is preliminary data.</text>
</comment>
<name>A0A179SY43_9BACI</name>
<proteinExistence type="predicted"/>
<protein>
    <submittedName>
        <fullName evidence="2">Uncharacterized protein</fullName>
    </submittedName>
</protein>
<evidence type="ECO:0000256" key="1">
    <source>
        <dbReference type="SAM" id="Phobius"/>
    </source>
</evidence>
<keyword evidence="3" id="KW-1185">Reference proteome</keyword>
<dbReference type="Proteomes" id="UP000078534">
    <property type="component" value="Unassembled WGS sequence"/>
</dbReference>
<evidence type="ECO:0000313" key="2">
    <source>
        <dbReference type="EMBL" id="OAS85222.1"/>
    </source>
</evidence>
<feature type="transmembrane region" description="Helical" evidence="1">
    <location>
        <begin position="59"/>
        <end position="77"/>
    </location>
</feature>
<feature type="transmembrane region" description="Helical" evidence="1">
    <location>
        <begin position="97"/>
        <end position="123"/>
    </location>
</feature>
<reference evidence="3" key="1">
    <citation type="submission" date="2016-04" db="EMBL/GenBank/DDBJ databases">
        <authorList>
            <person name="Lyu Z."/>
            <person name="Lyu W."/>
        </authorList>
    </citation>
    <scope>NUCLEOTIDE SEQUENCE [LARGE SCALE GENOMIC DNA]</scope>
    <source>
        <strain evidence="3">C44</strain>
    </source>
</reference>
<gene>
    <name evidence="2" type="ORF">A6K24_06865</name>
</gene>
<evidence type="ECO:0000313" key="3">
    <source>
        <dbReference type="Proteomes" id="UP000078534"/>
    </source>
</evidence>
<dbReference type="STRING" id="152268.A6K24_06865"/>
<keyword evidence="1" id="KW-1133">Transmembrane helix</keyword>
<keyword evidence="1" id="KW-0472">Membrane</keyword>
<feature type="transmembrane region" description="Helical" evidence="1">
    <location>
        <begin position="28"/>
        <end position="47"/>
    </location>
</feature>
<dbReference type="EMBL" id="LWSG01000023">
    <property type="protein sequence ID" value="OAS85222.1"/>
    <property type="molecule type" value="Genomic_DNA"/>
</dbReference>
<dbReference type="AlphaFoldDB" id="A0A179SY43"/>
<organism evidence="2 3">
    <name type="scientific">Metabacillus litoralis</name>
    <dbReference type="NCBI Taxonomy" id="152268"/>
    <lineage>
        <taxon>Bacteria</taxon>
        <taxon>Bacillati</taxon>
        <taxon>Bacillota</taxon>
        <taxon>Bacilli</taxon>
        <taxon>Bacillales</taxon>
        <taxon>Bacillaceae</taxon>
        <taxon>Metabacillus</taxon>
    </lineage>
</organism>
<sequence>MVFLLIACIIALLGLLLLRKSGLNDESMGNAFSLFLLGLLLVLLYFGNFKWNLNVDDRGIFNTIVGIVCLFFIPGSIQSTVSLFTNNKDVMEKASGYGCFFIIMGGILFFIIGIGGAFFDLIFNPEPDCIVMENGQSNCTDVEGGPGDYNNPGIHEVEGHFRGGSYIEPYIRSNPDGDTSNNLNP</sequence>
<accession>A0A179SY43</accession>